<dbReference type="EMBL" id="UINC01044306">
    <property type="protein sequence ID" value="SVB49576.1"/>
    <property type="molecule type" value="Genomic_DNA"/>
</dbReference>
<name>A0A382EFM0_9ZZZZ</name>
<protein>
    <submittedName>
        <fullName evidence="1">Uncharacterized protein</fullName>
    </submittedName>
</protein>
<reference evidence="1" key="1">
    <citation type="submission" date="2018-05" db="EMBL/GenBank/DDBJ databases">
        <authorList>
            <person name="Lanie J.A."/>
            <person name="Ng W.-L."/>
            <person name="Kazmierczak K.M."/>
            <person name="Andrzejewski T.M."/>
            <person name="Davidsen T.M."/>
            <person name="Wayne K.J."/>
            <person name="Tettelin H."/>
            <person name="Glass J.I."/>
            <person name="Rusch D."/>
            <person name="Podicherti R."/>
            <person name="Tsui H.-C.T."/>
            <person name="Winkler M.E."/>
        </authorList>
    </citation>
    <scope>NUCLEOTIDE SEQUENCE</scope>
</reference>
<accession>A0A382EFM0</accession>
<gene>
    <name evidence="1" type="ORF">METZ01_LOCUS202430</name>
</gene>
<sequence length="469" mass="56301">MRKKMKLFIKQRVPIIFQAYLWDENLRIHGHADLMLRNDIVVELFNNLPEKFINLHNKSIKNKNFFYIIIDVKCKNTKIGNDIDFHIRDGKSNHEDYCFQVTTYYYLLKQIIKQIDSDLMIPKFSCILGYTICVEGTQKKTKNCFEKLAFVYHDDKKRNRNKMYTRLKKQIVENANLFDAVIENGNMWDIITNPTLKVFHPKKDKDYFPYNNLKKKILSEIKPSKKKTDDRVSFAKKMIIREQDKKRLNSVQYTINLDLEFLNAYQVEDFRNFPNTFGFYCMYMIGITVYEGNKFLEKKQFIMDKITKEEQYNICRAFSNYIENLTGNYQKSFIILHWTSAEKTGFKKFIQEEPRHIELSFFKNYLKIEERYFFDLWKMFKGDIKKKIPAIELPNGYGIKNVLKLCKKYGLTNLDWEDNDMDGFNTIAASLMYYNNPINNAYIMDIIKRYNIIDCNAMWELRNILLYTN</sequence>
<organism evidence="1">
    <name type="scientific">marine metagenome</name>
    <dbReference type="NCBI Taxonomy" id="408172"/>
    <lineage>
        <taxon>unclassified sequences</taxon>
        <taxon>metagenomes</taxon>
        <taxon>ecological metagenomes</taxon>
    </lineage>
</organism>
<proteinExistence type="predicted"/>
<dbReference type="AlphaFoldDB" id="A0A382EFM0"/>
<evidence type="ECO:0000313" key="1">
    <source>
        <dbReference type="EMBL" id="SVB49576.1"/>
    </source>
</evidence>